<evidence type="ECO:0000313" key="1">
    <source>
        <dbReference type="EMBL" id="CEA05753.1"/>
    </source>
</evidence>
<accession>A0A078MEJ5</accession>
<dbReference type="AlphaFoldDB" id="A0A078MEJ5"/>
<dbReference type="EMBL" id="LN483079">
    <property type="protein sequence ID" value="CEA05753.1"/>
    <property type="molecule type" value="Genomic_DNA"/>
</dbReference>
<protein>
    <submittedName>
        <fullName evidence="1">Uncharacterized protein</fullName>
    </submittedName>
</protein>
<gene>
    <name evidence="1" type="ORF">BN1050_02634</name>
</gene>
<dbReference type="HOGENOM" id="CLU_1914511_0_0_9"/>
<sequence>MIEKTKHILKEMKENWKGNVEVEKQGEWLALKTDSHSDVEYLLADIISAAEYYEKHTPGECITKKSLKGLSYLATSSKVLGEGTVFTDVTDIKIKEGKILIWGNDILIAVLHADDWELTLIEEDDRHEQKEK</sequence>
<reference evidence="1" key="1">
    <citation type="submission" date="2014-07" db="EMBL/GenBank/DDBJ databases">
        <authorList>
            <person name="Urmite Genomes Urmite Genomes"/>
        </authorList>
    </citation>
    <scope>NUCLEOTIDE SEQUENCE</scope>
    <source>
        <strain evidence="1">13S34_air</strain>
    </source>
</reference>
<proteinExistence type="predicted"/>
<dbReference type="PATRIC" id="fig|1461583.4.peg.2527"/>
<name>A0A078MEJ5_9BACL</name>
<organism evidence="1">
    <name type="scientific">Metalysinibacillus saudimassiliensis</name>
    <dbReference type="NCBI Taxonomy" id="1461583"/>
    <lineage>
        <taxon>Bacteria</taxon>
        <taxon>Bacillati</taxon>
        <taxon>Bacillota</taxon>
        <taxon>Bacilli</taxon>
        <taxon>Bacillales</taxon>
        <taxon>Caryophanaceae</taxon>
        <taxon>Metalysinibacillus</taxon>
    </lineage>
</organism>